<evidence type="ECO:0000313" key="2">
    <source>
        <dbReference type="Proteomes" id="UP001345963"/>
    </source>
</evidence>
<sequence length="80" mass="8622">MRLSSSVTWATVVQVVGVRPATGGLPVLTPAPSFSVVVFLGSTQQEELHPLQITTQTLGILKQLSFREKCRDSTDKPTLA</sequence>
<dbReference type="EMBL" id="JAHUTI010052095">
    <property type="protein sequence ID" value="MED6249433.1"/>
    <property type="molecule type" value="Genomic_DNA"/>
</dbReference>
<name>A0ABU7BIL3_9TELE</name>
<feature type="non-terminal residue" evidence="1">
    <location>
        <position position="80"/>
    </location>
</feature>
<protein>
    <recommendedName>
        <fullName evidence="3">Secreted protein</fullName>
    </recommendedName>
</protein>
<comment type="caution">
    <text evidence="1">The sequence shown here is derived from an EMBL/GenBank/DDBJ whole genome shotgun (WGS) entry which is preliminary data.</text>
</comment>
<proteinExistence type="predicted"/>
<dbReference type="Proteomes" id="UP001345963">
    <property type="component" value="Unassembled WGS sequence"/>
</dbReference>
<keyword evidence="2" id="KW-1185">Reference proteome</keyword>
<evidence type="ECO:0008006" key="3">
    <source>
        <dbReference type="Google" id="ProtNLM"/>
    </source>
</evidence>
<organism evidence="1 2">
    <name type="scientific">Ataeniobius toweri</name>
    <dbReference type="NCBI Taxonomy" id="208326"/>
    <lineage>
        <taxon>Eukaryota</taxon>
        <taxon>Metazoa</taxon>
        <taxon>Chordata</taxon>
        <taxon>Craniata</taxon>
        <taxon>Vertebrata</taxon>
        <taxon>Euteleostomi</taxon>
        <taxon>Actinopterygii</taxon>
        <taxon>Neopterygii</taxon>
        <taxon>Teleostei</taxon>
        <taxon>Neoteleostei</taxon>
        <taxon>Acanthomorphata</taxon>
        <taxon>Ovalentaria</taxon>
        <taxon>Atherinomorphae</taxon>
        <taxon>Cyprinodontiformes</taxon>
        <taxon>Goodeidae</taxon>
        <taxon>Ataeniobius</taxon>
    </lineage>
</organism>
<accession>A0ABU7BIL3</accession>
<reference evidence="1 2" key="1">
    <citation type="submission" date="2021-07" db="EMBL/GenBank/DDBJ databases">
        <authorList>
            <person name="Palmer J.M."/>
        </authorList>
    </citation>
    <scope>NUCLEOTIDE SEQUENCE [LARGE SCALE GENOMIC DNA]</scope>
    <source>
        <strain evidence="1 2">AT_MEX2019</strain>
        <tissue evidence="1">Muscle</tissue>
    </source>
</reference>
<evidence type="ECO:0000313" key="1">
    <source>
        <dbReference type="EMBL" id="MED6249433.1"/>
    </source>
</evidence>
<gene>
    <name evidence="1" type="ORF">ATANTOWER_013962</name>
</gene>